<sequence>MGRSQTPCWIIAQSNVGVKNIAETLFKRNVKFRLLVSKEFLFGWHEEMYKEMNKVVIPSDQLPKDHQETKRMFPDINLILSTISMLSNPKLDECGLFDLIPVRSLVIDEASQIDVFEFMHLFYKFSHVLMKVCFFGDPKQQFISQTVYGGKLLSKHDILDHSCVVFIDVNKGKEVKQASSYKASNMEEVHMVVRVAKQYHRLKLNFCIITFYDPQRAAITKALKAENLPSGCVYNVDSYQGNESDFVILSSVRTRVPGFLKSLPRTNVALTRCRKGMVVVTNKRFLQGSGKSTLLGKLCRAWSEHGDVWIDWKLMLGKPVGLPGCH</sequence>
<name>A0AAD4M7M1_9AGAM</name>
<dbReference type="PANTHER" id="PTHR10887:SF495">
    <property type="entry name" value="HELICASE SENATAXIN ISOFORM X1-RELATED"/>
    <property type="match status" value="1"/>
</dbReference>
<accession>A0AAD4M7M1</accession>
<evidence type="ECO:0000313" key="3">
    <source>
        <dbReference type="Proteomes" id="UP001203297"/>
    </source>
</evidence>
<feature type="domain" description="DNA2/NAM7 helicase-like C-terminal" evidence="1">
    <location>
        <begin position="142"/>
        <end position="283"/>
    </location>
</feature>
<dbReference type="InterPro" id="IPR045055">
    <property type="entry name" value="DNA2/NAM7-like"/>
</dbReference>
<dbReference type="InterPro" id="IPR041679">
    <property type="entry name" value="DNA2/NAM7-like_C"/>
</dbReference>
<dbReference type="InterPro" id="IPR027417">
    <property type="entry name" value="P-loop_NTPase"/>
</dbReference>
<dbReference type="PANTHER" id="PTHR10887">
    <property type="entry name" value="DNA2/NAM7 HELICASE FAMILY"/>
    <property type="match status" value="1"/>
</dbReference>
<reference evidence="2" key="1">
    <citation type="journal article" date="2022" name="New Phytol.">
        <title>Evolutionary transition to the ectomycorrhizal habit in the genomes of a hyperdiverse lineage of mushroom-forming fungi.</title>
        <authorList>
            <person name="Looney B."/>
            <person name="Miyauchi S."/>
            <person name="Morin E."/>
            <person name="Drula E."/>
            <person name="Courty P.E."/>
            <person name="Kohler A."/>
            <person name="Kuo A."/>
            <person name="LaButti K."/>
            <person name="Pangilinan J."/>
            <person name="Lipzen A."/>
            <person name="Riley R."/>
            <person name="Andreopoulos W."/>
            <person name="He G."/>
            <person name="Johnson J."/>
            <person name="Nolan M."/>
            <person name="Tritt A."/>
            <person name="Barry K.W."/>
            <person name="Grigoriev I.V."/>
            <person name="Nagy L.G."/>
            <person name="Hibbett D."/>
            <person name="Henrissat B."/>
            <person name="Matheny P.B."/>
            <person name="Labbe J."/>
            <person name="Martin F.M."/>
        </authorList>
    </citation>
    <scope>NUCLEOTIDE SEQUENCE</scope>
    <source>
        <strain evidence="2">BPL690</strain>
    </source>
</reference>
<proteinExistence type="predicted"/>
<evidence type="ECO:0000313" key="2">
    <source>
        <dbReference type="EMBL" id="KAI0302431.1"/>
    </source>
</evidence>
<dbReference type="Pfam" id="PF13087">
    <property type="entry name" value="AAA_12"/>
    <property type="match status" value="1"/>
</dbReference>
<dbReference type="CDD" id="cd18808">
    <property type="entry name" value="SF1_C_Upf1"/>
    <property type="match status" value="1"/>
</dbReference>
<dbReference type="SUPFAM" id="SSF52540">
    <property type="entry name" value="P-loop containing nucleoside triphosphate hydrolases"/>
    <property type="match status" value="1"/>
</dbReference>
<comment type="caution">
    <text evidence="2">The sequence shown here is derived from an EMBL/GenBank/DDBJ whole genome shotgun (WGS) entry which is preliminary data.</text>
</comment>
<dbReference type="AlphaFoldDB" id="A0AAD4M7M1"/>
<dbReference type="EMBL" id="WTXG01000011">
    <property type="protein sequence ID" value="KAI0302431.1"/>
    <property type="molecule type" value="Genomic_DNA"/>
</dbReference>
<gene>
    <name evidence="2" type="ORF">B0F90DRAFT_1627633</name>
</gene>
<dbReference type="Gene3D" id="3.40.50.300">
    <property type="entry name" value="P-loop containing nucleotide triphosphate hydrolases"/>
    <property type="match status" value="2"/>
</dbReference>
<keyword evidence="3" id="KW-1185">Reference proteome</keyword>
<protein>
    <submittedName>
        <fullName evidence="2">AAA domain-containing protein</fullName>
    </submittedName>
</protein>
<evidence type="ECO:0000259" key="1">
    <source>
        <dbReference type="Pfam" id="PF13087"/>
    </source>
</evidence>
<organism evidence="2 3">
    <name type="scientific">Multifurca ochricompacta</name>
    <dbReference type="NCBI Taxonomy" id="376703"/>
    <lineage>
        <taxon>Eukaryota</taxon>
        <taxon>Fungi</taxon>
        <taxon>Dikarya</taxon>
        <taxon>Basidiomycota</taxon>
        <taxon>Agaricomycotina</taxon>
        <taxon>Agaricomycetes</taxon>
        <taxon>Russulales</taxon>
        <taxon>Russulaceae</taxon>
        <taxon>Multifurca</taxon>
    </lineage>
</organism>
<dbReference type="Proteomes" id="UP001203297">
    <property type="component" value="Unassembled WGS sequence"/>
</dbReference>
<dbReference type="InterPro" id="IPR047187">
    <property type="entry name" value="SF1_C_Upf1"/>
</dbReference>